<dbReference type="Gene3D" id="3.10.129.10">
    <property type="entry name" value="Hotdog Thioesterase"/>
    <property type="match status" value="1"/>
</dbReference>
<comment type="caution">
    <text evidence="2">The sequence shown here is derived from an EMBL/GenBank/DDBJ whole genome shotgun (WGS) entry which is preliminary data.</text>
</comment>
<dbReference type="Proteomes" id="UP000266673">
    <property type="component" value="Unassembled WGS sequence"/>
</dbReference>
<keyword evidence="1" id="KW-1133">Transmembrane helix</keyword>
<evidence type="ECO:0000313" key="2">
    <source>
        <dbReference type="EMBL" id="RIB22353.1"/>
    </source>
</evidence>
<protein>
    <recommendedName>
        <fullName evidence="4">Thioesterase domain-containing protein</fullName>
    </recommendedName>
</protein>
<reference evidence="2 3" key="1">
    <citation type="submission" date="2018-06" db="EMBL/GenBank/DDBJ databases">
        <title>Comparative genomics reveals the genomic features of Rhizophagus irregularis, R. cerebriforme, R. diaphanum and Gigaspora rosea, and their symbiotic lifestyle signature.</title>
        <authorList>
            <person name="Morin E."/>
            <person name="San Clemente H."/>
            <person name="Chen E.C.H."/>
            <person name="De La Providencia I."/>
            <person name="Hainaut M."/>
            <person name="Kuo A."/>
            <person name="Kohler A."/>
            <person name="Murat C."/>
            <person name="Tang N."/>
            <person name="Roy S."/>
            <person name="Loubradou J."/>
            <person name="Henrissat B."/>
            <person name="Grigoriev I.V."/>
            <person name="Corradi N."/>
            <person name="Roux C."/>
            <person name="Martin F.M."/>
        </authorList>
    </citation>
    <scope>NUCLEOTIDE SEQUENCE [LARGE SCALE GENOMIC DNA]</scope>
    <source>
        <strain evidence="2 3">DAOM 194757</strain>
    </source>
</reference>
<keyword evidence="1" id="KW-0472">Membrane</keyword>
<accession>A0A397VR02</accession>
<dbReference type="CDD" id="cd03443">
    <property type="entry name" value="PaaI_thioesterase"/>
    <property type="match status" value="1"/>
</dbReference>
<dbReference type="Pfam" id="PF14539">
    <property type="entry name" value="DUF4442"/>
    <property type="match status" value="1"/>
</dbReference>
<dbReference type="InterPro" id="IPR027961">
    <property type="entry name" value="DUF4442"/>
</dbReference>
<dbReference type="OrthoDB" id="10255641at2759"/>
<name>A0A397VR02_9GLOM</name>
<evidence type="ECO:0000256" key="1">
    <source>
        <dbReference type="SAM" id="Phobius"/>
    </source>
</evidence>
<dbReference type="InterPro" id="IPR029069">
    <property type="entry name" value="HotDog_dom_sf"/>
</dbReference>
<dbReference type="EMBL" id="QKWP01000313">
    <property type="protein sequence ID" value="RIB22353.1"/>
    <property type="molecule type" value="Genomic_DNA"/>
</dbReference>
<organism evidence="2 3">
    <name type="scientific">Gigaspora rosea</name>
    <dbReference type="NCBI Taxonomy" id="44941"/>
    <lineage>
        <taxon>Eukaryota</taxon>
        <taxon>Fungi</taxon>
        <taxon>Fungi incertae sedis</taxon>
        <taxon>Mucoromycota</taxon>
        <taxon>Glomeromycotina</taxon>
        <taxon>Glomeromycetes</taxon>
        <taxon>Diversisporales</taxon>
        <taxon>Gigasporaceae</taxon>
        <taxon>Gigaspora</taxon>
    </lineage>
</organism>
<sequence length="182" mass="20429">MEKTTIAALIITSIAILIGGFTFLANKAKMLRNPLQAWNELNKPIIRHFRPLIYSYFIEFKNPFVKCIHMRITSLEEGNCSGVLKEQKKIHNPFNCIHAAALCTFAETIGGLAVLTKLTKNHRAIVTKINMEYYKKARGLITGTSTFSPKELIGTQECETILKDQSSDIVAKATVVWNIRSS</sequence>
<keyword evidence="3" id="KW-1185">Reference proteome</keyword>
<proteinExistence type="predicted"/>
<keyword evidence="1" id="KW-0812">Transmembrane</keyword>
<feature type="transmembrane region" description="Helical" evidence="1">
    <location>
        <begin position="6"/>
        <end position="25"/>
    </location>
</feature>
<evidence type="ECO:0000313" key="3">
    <source>
        <dbReference type="Proteomes" id="UP000266673"/>
    </source>
</evidence>
<gene>
    <name evidence="2" type="ORF">C2G38_1003699</name>
</gene>
<dbReference type="SUPFAM" id="SSF54637">
    <property type="entry name" value="Thioesterase/thiol ester dehydrase-isomerase"/>
    <property type="match status" value="1"/>
</dbReference>
<evidence type="ECO:0008006" key="4">
    <source>
        <dbReference type="Google" id="ProtNLM"/>
    </source>
</evidence>
<dbReference type="AlphaFoldDB" id="A0A397VR02"/>